<proteinExistence type="predicted"/>
<sequence length="226" mass="25071">MLLALVSVSKRRGMRDWEALFAKKLEQTDLGKDPAHDLAHFTRVVATAKALAADEGARLEVVVPAAWLHDLVNVPKNDPRRSQASRLSADEALRFLRSVAYPEAFLADIAHAIEAHSYSAGIEPRTLEARVVQDADRLDGLGAIGIARCFAVGGLLGVRFYDPQDPFAERRPWNDRENAIDHFHVKLFKTAESLRTAAGRREGARRAEFMRQYLAHLAVEIGAEVP</sequence>
<evidence type="ECO:0000313" key="2">
    <source>
        <dbReference type="EMBL" id="AGP37951.1"/>
    </source>
</evidence>
<dbReference type="STRING" id="1254432.SCE1572_27865"/>
<dbReference type="InterPro" id="IPR006674">
    <property type="entry name" value="HD_domain"/>
</dbReference>
<dbReference type="Pfam" id="PF01966">
    <property type="entry name" value="HD"/>
    <property type="match status" value="1"/>
</dbReference>
<gene>
    <name evidence="2" type="ORF">SCE1572_27865</name>
</gene>
<organism evidence="2 3">
    <name type="scientific">Sorangium cellulosum So0157-2</name>
    <dbReference type="NCBI Taxonomy" id="1254432"/>
    <lineage>
        <taxon>Bacteria</taxon>
        <taxon>Pseudomonadati</taxon>
        <taxon>Myxococcota</taxon>
        <taxon>Polyangia</taxon>
        <taxon>Polyangiales</taxon>
        <taxon>Polyangiaceae</taxon>
        <taxon>Sorangium</taxon>
    </lineage>
</organism>
<dbReference type="AlphaFoldDB" id="S4Y0E3"/>
<accession>S4Y0E3</accession>
<protein>
    <submittedName>
        <fullName evidence="2">Phosphohydrolase</fullName>
    </submittedName>
</protein>
<keyword evidence="2" id="KW-0378">Hydrolase</keyword>
<dbReference type="PANTHER" id="PTHR33594:SF1">
    <property type="entry name" value="HD_PDEASE DOMAIN-CONTAINING PROTEIN"/>
    <property type="match status" value="1"/>
</dbReference>
<dbReference type="EMBL" id="CP003969">
    <property type="protein sequence ID" value="AGP37951.1"/>
    <property type="molecule type" value="Genomic_DNA"/>
</dbReference>
<dbReference type="PANTHER" id="PTHR33594">
    <property type="entry name" value="SUPERFAMILY HYDROLASE, PUTATIVE (AFU_ORTHOLOGUE AFUA_1G03035)-RELATED"/>
    <property type="match status" value="1"/>
</dbReference>
<feature type="domain" description="HD" evidence="1">
    <location>
        <begin position="37"/>
        <end position="141"/>
    </location>
</feature>
<dbReference type="eggNOG" id="COG1418">
    <property type="taxonomic scope" value="Bacteria"/>
</dbReference>
<dbReference type="SMART" id="SM00471">
    <property type="entry name" value="HDc"/>
    <property type="match status" value="1"/>
</dbReference>
<dbReference type="InterPro" id="IPR003607">
    <property type="entry name" value="HD/PDEase_dom"/>
</dbReference>
<dbReference type="Proteomes" id="UP000014803">
    <property type="component" value="Chromosome"/>
</dbReference>
<dbReference type="GO" id="GO:0016787">
    <property type="term" value="F:hydrolase activity"/>
    <property type="evidence" value="ECO:0007669"/>
    <property type="project" value="UniProtKB-KW"/>
</dbReference>
<dbReference type="PROSITE" id="PS51831">
    <property type="entry name" value="HD"/>
    <property type="match status" value="1"/>
</dbReference>
<dbReference type="KEGG" id="scu:SCE1572_27865"/>
<reference evidence="2 3" key="1">
    <citation type="journal article" date="2013" name="Sci. Rep.">
        <title>Extraordinary expansion of a Sorangium cellulosum genome from an alkaline milieu.</title>
        <authorList>
            <person name="Han K."/>
            <person name="Li Z.F."/>
            <person name="Peng R."/>
            <person name="Zhu L.P."/>
            <person name="Zhou T."/>
            <person name="Wang L.G."/>
            <person name="Li S.G."/>
            <person name="Zhang X.B."/>
            <person name="Hu W."/>
            <person name="Wu Z.H."/>
            <person name="Qin N."/>
            <person name="Li Y.Z."/>
        </authorList>
    </citation>
    <scope>NUCLEOTIDE SEQUENCE [LARGE SCALE GENOMIC DNA]</scope>
    <source>
        <strain evidence="2 3">So0157-2</strain>
    </source>
</reference>
<dbReference type="PATRIC" id="fig|1254432.3.peg.6307"/>
<dbReference type="SUPFAM" id="SSF109604">
    <property type="entry name" value="HD-domain/PDEase-like"/>
    <property type="match status" value="1"/>
</dbReference>
<evidence type="ECO:0000313" key="3">
    <source>
        <dbReference type="Proteomes" id="UP000014803"/>
    </source>
</evidence>
<dbReference type="Gene3D" id="1.10.3210.50">
    <property type="match status" value="1"/>
</dbReference>
<dbReference type="HOGENOM" id="CLU_036524_3_0_7"/>
<evidence type="ECO:0000259" key="1">
    <source>
        <dbReference type="PROSITE" id="PS51831"/>
    </source>
</evidence>
<dbReference type="CDD" id="cd00077">
    <property type="entry name" value="HDc"/>
    <property type="match status" value="1"/>
</dbReference>
<name>S4Y0E3_SORCE</name>